<comment type="caution">
    <text evidence="1">The sequence shown here is derived from an EMBL/GenBank/DDBJ whole genome shotgun (WGS) entry which is preliminary data.</text>
</comment>
<gene>
    <name evidence="1" type="ORF">MYP_1209</name>
</gene>
<evidence type="ECO:0008006" key="3">
    <source>
        <dbReference type="Google" id="ProtNLM"/>
    </source>
</evidence>
<dbReference type="eggNOG" id="COG4276">
    <property type="taxonomic scope" value="Bacteria"/>
</dbReference>
<accession>A0A098LAK2</accession>
<evidence type="ECO:0000313" key="1">
    <source>
        <dbReference type="EMBL" id="GAL83981.1"/>
    </source>
</evidence>
<protein>
    <recommendedName>
        <fullName evidence="3">Cell division protein</fullName>
    </recommendedName>
</protein>
<sequence length="142" mass="16544">MSRSIELHQISTKKSEEKVIAGKMSGLISLHETVTWKARHFGLWLQLTSKITEFKSPDFFVDEMVSGPFKSFRHEHIFEVNQGRTIMTDRFDFQSPLGVLGRIVNVLFLKSYMEKLLFERNKVIKEHAEGDGWRELLTKTDV</sequence>
<dbReference type="Gene3D" id="3.30.530.20">
    <property type="match status" value="1"/>
</dbReference>
<dbReference type="InterPro" id="IPR023393">
    <property type="entry name" value="START-like_dom_sf"/>
</dbReference>
<evidence type="ECO:0000313" key="2">
    <source>
        <dbReference type="Proteomes" id="UP000030185"/>
    </source>
</evidence>
<dbReference type="SUPFAM" id="SSF55961">
    <property type="entry name" value="Bet v1-like"/>
    <property type="match status" value="1"/>
</dbReference>
<dbReference type="AlphaFoldDB" id="A0A098LAK2"/>
<dbReference type="STRING" id="153721.MYP_1209"/>
<dbReference type="CDD" id="cd07820">
    <property type="entry name" value="SRPBCC_3"/>
    <property type="match status" value="1"/>
</dbReference>
<dbReference type="Proteomes" id="UP000030185">
    <property type="component" value="Unassembled WGS sequence"/>
</dbReference>
<proteinExistence type="predicted"/>
<organism evidence="1 2">
    <name type="scientific">Sporocytophaga myxococcoides</name>
    <dbReference type="NCBI Taxonomy" id="153721"/>
    <lineage>
        <taxon>Bacteria</taxon>
        <taxon>Pseudomonadati</taxon>
        <taxon>Bacteroidota</taxon>
        <taxon>Cytophagia</taxon>
        <taxon>Cytophagales</taxon>
        <taxon>Cytophagaceae</taxon>
        <taxon>Sporocytophaga</taxon>
    </lineage>
</organism>
<keyword evidence="2" id="KW-1185">Reference proteome</keyword>
<name>A0A098LAK2_9BACT</name>
<dbReference type="EMBL" id="BBLT01000002">
    <property type="protein sequence ID" value="GAL83981.1"/>
    <property type="molecule type" value="Genomic_DNA"/>
</dbReference>
<reference evidence="1 2" key="1">
    <citation type="submission" date="2014-09" db="EMBL/GenBank/DDBJ databases">
        <title>Sporocytophaga myxococcoides PG-01 genome sequencing.</title>
        <authorList>
            <person name="Liu L."/>
            <person name="Gao P.J."/>
            <person name="Chen G.J."/>
            <person name="Wang L.S."/>
        </authorList>
    </citation>
    <scope>NUCLEOTIDE SEQUENCE [LARGE SCALE GENOMIC DNA]</scope>
    <source>
        <strain evidence="1 2">PG-01</strain>
    </source>
</reference>